<dbReference type="PANTHER" id="PTHR10270:SF161">
    <property type="entry name" value="SEX-DETERMINING REGION Y PROTEIN"/>
    <property type="match status" value="1"/>
</dbReference>
<keyword evidence="3" id="KW-0539">Nucleus</keyword>
<proteinExistence type="predicted"/>
<feature type="domain" description="HMG box" evidence="4">
    <location>
        <begin position="122"/>
        <end position="190"/>
    </location>
</feature>
<dbReference type="GO" id="GO:0030154">
    <property type="term" value="P:cell differentiation"/>
    <property type="evidence" value="ECO:0007669"/>
    <property type="project" value="TreeGrafter"/>
</dbReference>
<dbReference type="GO" id="GO:0000122">
    <property type="term" value="P:negative regulation of transcription by RNA polymerase II"/>
    <property type="evidence" value="ECO:0007669"/>
    <property type="project" value="TreeGrafter"/>
</dbReference>
<organism evidence="5 6">
    <name type="scientific">Chaetomidium leptoderma</name>
    <dbReference type="NCBI Taxonomy" id="669021"/>
    <lineage>
        <taxon>Eukaryota</taxon>
        <taxon>Fungi</taxon>
        <taxon>Dikarya</taxon>
        <taxon>Ascomycota</taxon>
        <taxon>Pezizomycotina</taxon>
        <taxon>Sordariomycetes</taxon>
        <taxon>Sordariomycetidae</taxon>
        <taxon>Sordariales</taxon>
        <taxon>Chaetomiaceae</taxon>
        <taxon>Chaetomidium</taxon>
    </lineage>
</organism>
<evidence type="ECO:0000259" key="4">
    <source>
        <dbReference type="PROSITE" id="PS50118"/>
    </source>
</evidence>
<name>A0AAN6VNI3_9PEZI</name>
<dbReference type="PROSITE" id="PS50118">
    <property type="entry name" value="HMG_BOX_2"/>
    <property type="match status" value="1"/>
</dbReference>
<dbReference type="GO" id="GO:0001228">
    <property type="term" value="F:DNA-binding transcription activator activity, RNA polymerase II-specific"/>
    <property type="evidence" value="ECO:0007669"/>
    <property type="project" value="TreeGrafter"/>
</dbReference>
<dbReference type="SMART" id="SM00398">
    <property type="entry name" value="HMG"/>
    <property type="match status" value="1"/>
</dbReference>
<feature type="DNA-binding region" description="HMG box" evidence="3">
    <location>
        <begin position="122"/>
        <end position="190"/>
    </location>
</feature>
<dbReference type="GO" id="GO:0000978">
    <property type="term" value="F:RNA polymerase II cis-regulatory region sequence-specific DNA binding"/>
    <property type="evidence" value="ECO:0007669"/>
    <property type="project" value="TreeGrafter"/>
</dbReference>
<dbReference type="Pfam" id="PF00505">
    <property type="entry name" value="HMG_box"/>
    <property type="match status" value="1"/>
</dbReference>
<keyword evidence="2" id="KW-0804">Transcription</keyword>
<sequence>MTSYVSNPQQSAMANTSPLAFVFSGNEMIVQCTANNDDQAAAVNTMAIAMKNYQNFNDGKHAAIVRRKDSVESTQYWITSVPYAETLDKGSYEILKTTEEPAAQGPIVTESIGHKNVSKVHIRRPRNQFIIYRQWMSARIHSRNPGVTAACISQIVAQMWRDEKPEIKARFKDLADEGTRMHKAKYPGYRYVAGRRNPQLPLSKRNLPLNPMLVDERLIAAGF</sequence>
<dbReference type="CDD" id="cd01389">
    <property type="entry name" value="HMG-box_ROX1-like"/>
    <property type="match status" value="1"/>
</dbReference>
<reference evidence="5" key="2">
    <citation type="submission" date="2023-05" db="EMBL/GenBank/DDBJ databases">
        <authorList>
            <consortium name="Lawrence Berkeley National Laboratory"/>
            <person name="Steindorff A."/>
            <person name="Hensen N."/>
            <person name="Bonometti L."/>
            <person name="Westerberg I."/>
            <person name="Brannstrom I.O."/>
            <person name="Guillou S."/>
            <person name="Cros-Aarteil S."/>
            <person name="Calhoun S."/>
            <person name="Haridas S."/>
            <person name="Kuo A."/>
            <person name="Mondo S."/>
            <person name="Pangilinan J."/>
            <person name="Riley R."/>
            <person name="Labutti K."/>
            <person name="Andreopoulos B."/>
            <person name="Lipzen A."/>
            <person name="Chen C."/>
            <person name="Yanf M."/>
            <person name="Daum C."/>
            <person name="Ng V."/>
            <person name="Clum A."/>
            <person name="Ohm R."/>
            <person name="Martin F."/>
            <person name="Silar P."/>
            <person name="Natvig D."/>
            <person name="Lalanne C."/>
            <person name="Gautier V."/>
            <person name="Ament-Velasquez S.L."/>
            <person name="Kruys A."/>
            <person name="Hutchinson M.I."/>
            <person name="Powell A.J."/>
            <person name="Barry K."/>
            <person name="Miller A.N."/>
            <person name="Grigoriev I.V."/>
            <person name="Debuchy R."/>
            <person name="Gladieux P."/>
            <person name="Thoren M.H."/>
            <person name="Johannesson H."/>
        </authorList>
    </citation>
    <scope>NUCLEOTIDE SEQUENCE</scope>
    <source>
        <strain evidence="5">CBS 538.74</strain>
    </source>
</reference>
<dbReference type="AlphaFoldDB" id="A0AAN6VNI3"/>
<dbReference type="PANTHER" id="PTHR10270">
    <property type="entry name" value="SOX TRANSCRIPTION FACTOR"/>
    <property type="match status" value="1"/>
</dbReference>
<gene>
    <name evidence="5" type="ORF">C8A00DRAFT_32308</name>
</gene>
<dbReference type="SUPFAM" id="SSF47095">
    <property type="entry name" value="HMG-box"/>
    <property type="match status" value="1"/>
</dbReference>
<dbReference type="Gene3D" id="1.10.30.10">
    <property type="entry name" value="High mobility group box domain"/>
    <property type="match status" value="1"/>
</dbReference>
<evidence type="ECO:0000313" key="6">
    <source>
        <dbReference type="Proteomes" id="UP001302745"/>
    </source>
</evidence>
<evidence type="ECO:0000256" key="3">
    <source>
        <dbReference type="PROSITE-ProRule" id="PRU00267"/>
    </source>
</evidence>
<accession>A0AAN6VNI3</accession>
<protein>
    <submittedName>
        <fullName evidence="5">Mat A-3</fullName>
    </submittedName>
</protein>
<evidence type="ECO:0000313" key="5">
    <source>
        <dbReference type="EMBL" id="KAK4154863.1"/>
    </source>
</evidence>
<dbReference type="Proteomes" id="UP001302745">
    <property type="component" value="Unassembled WGS sequence"/>
</dbReference>
<dbReference type="InterPro" id="IPR009071">
    <property type="entry name" value="HMG_box_dom"/>
</dbReference>
<reference evidence="5" key="1">
    <citation type="journal article" date="2023" name="Mol. Phylogenet. Evol.">
        <title>Genome-scale phylogeny and comparative genomics of the fungal order Sordariales.</title>
        <authorList>
            <person name="Hensen N."/>
            <person name="Bonometti L."/>
            <person name="Westerberg I."/>
            <person name="Brannstrom I.O."/>
            <person name="Guillou S."/>
            <person name="Cros-Aarteil S."/>
            <person name="Calhoun S."/>
            <person name="Haridas S."/>
            <person name="Kuo A."/>
            <person name="Mondo S."/>
            <person name="Pangilinan J."/>
            <person name="Riley R."/>
            <person name="LaButti K."/>
            <person name="Andreopoulos B."/>
            <person name="Lipzen A."/>
            <person name="Chen C."/>
            <person name="Yan M."/>
            <person name="Daum C."/>
            <person name="Ng V."/>
            <person name="Clum A."/>
            <person name="Steindorff A."/>
            <person name="Ohm R.A."/>
            <person name="Martin F."/>
            <person name="Silar P."/>
            <person name="Natvig D.O."/>
            <person name="Lalanne C."/>
            <person name="Gautier V."/>
            <person name="Ament-Velasquez S.L."/>
            <person name="Kruys A."/>
            <person name="Hutchinson M.I."/>
            <person name="Powell A.J."/>
            <person name="Barry K."/>
            <person name="Miller A.N."/>
            <person name="Grigoriev I.V."/>
            <person name="Debuchy R."/>
            <person name="Gladieux P."/>
            <person name="Hiltunen Thoren M."/>
            <person name="Johannesson H."/>
        </authorList>
    </citation>
    <scope>NUCLEOTIDE SEQUENCE</scope>
    <source>
        <strain evidence="5">CBS 538.74</strain>
    </source>
</reference>
<evidence type="ECO:0000256" key="2">
    <source>
        <dbReference type="ARBA" id="ARBA00023163"/>
    </source>
</evidence>
<dbReference type="InterPro" id="IPR036910">
    <property type="entry name" value="HMG_box_dom_sf"/>
</dbReference>
<dbReference type="EMBL" id="MU856900">
    <property type="protein sequence ID" value="KAK4154863.1"/>
    <property type="molecule type" value="Genomic_DNA"/>
</dbReference>
<evidence type="ECO:0000256" key="1">
    <source>
        <dbReference type="ARBA" id="ARBA00023125"/>
    </source>
</evidence>
<keyword evidence="6" id="KW-1185">Reference proteome</keyword>
<keyword evidence="1 3" id="KW-0238">DNA-binding</keyword>
<comment type="caution">
    <text evidence="5">The sequence shown here is derived from an EMBL/GenBank/DDBJ whole genome shotgun (WGS) entry which is preliminary data.</text>
</comment>
<dbReference type="InterPro" id="IPR050140">
    <property type="entry name" value="SRY-related_HMG-box_TF-like"/>
</dbReference>
<dbReference type="GO" id="GO:0005634">
    <property type="term" value="C:nucleus"/>
    <property type="evidence" value="ECO:0007669"/>
    <property type="project" value="UniProtKB-UniRule"/>
</dbReference>